<dbReference type="EMBL" id="CABFNQ020000524">
    <property type="protein sequence ID" value="CAH0017815.1"/>
    <property type="molecule type" value="Genomic_DNA"/>
</dbReference>
<evidence type="ECO:0000256" key="1">
    <source>
        <dbReference type="SAM" id="MobiDB-lite"/>
    </source>
</evidence>
<evidence type="ECO:0000313" key="3">
    <source>
        <dbReference type="EMBL" id="CAH0017815.1"/>
    </source>
</evidence>
<feature type="transmembrane region" description="Helical" evidence="2">
    <location>
        <begin position="54"/>
        <end position="75"/>
    </location>
</feature>
<keyword evidence="2" id="KW-0472">Membrane</keyword>
<keyword evidence="2" id="KW-1133">Transmembrane helix</keyword>
<proteinExistence type="predicted"/>
<accession>A0A9N9V9R2</accession>
<feature type="transmembrane region" description="Helical" evidence="2">
    <location>
        <begin position="234"/>
        <end position="255"/>
    </location>
</feature>
<feature type="transmembrane region" description="Helical" evidence="2">
    <location>
        <begin position="204"/>
        <end position="222"/>
    </location>
</feature>
<feature type="transmembrane region" description="Helical" evidence="2">
    <location>
        <begin position="95"/>
        <end position="113"/>
    </location>
</feature>
<reference evidence="3" key="1">
    <citation type="submission" date="2021-10" db="EMBL/GenBank/DDBJ databases">
        <authorList>
            <person name="Piombo E."/>
        </authorList>
    </citation>
    <scope>NUCLEOTIDE SEQUENCE</scope>
</reference>
<protein>
    <submittedName>
        <fullName evidence="3">Uncharacterized protein</fullName>
    </submittedName>
</protein>
<evidence type="ECO:0000256" key="2">
    <source>
        <dbReference type="SAM" id="Phobius"/>
    </source>
</evidence>
<organism evidence="3 4">
    <name type="scientific">Clonostachys rhizophaga</name>
    <dbReference type="NCBI Taxonomy" id="160324"/>
    <lineage>
        <taxon>Eukaryota</taxon>
        <taxon>Fungi</taxon>
        <taxon>Dikarya</taxon>
        <taxon>Ascomycota</taxon>
        <taxon>Pezizomycotina</taxon>
        <taxon>Sordariomycetes</taxon>
        <taxon>Hypocreomycetidae</taxon>
        <taxon>Hypocreales</taxon>
        <taxon>Bionectriaceae</taxon>
        <taxon>Clonostachys</taxon>
    </lineage>
</organism>
<evidence type="ECO:0000313" key="4">
    <source>
        <dbReference type="Proteomes" id="UP000696573"/>
    </source>
</evidence>
<keyword evidence="4" id="KW-1185">Reference proteome</keyword>
<comment type="caution">
    <text evidence="3">The sequence shown here is derived from an EMBL/GenBank/DDBJ whole genome shotgun (WGS) entry which is preliminary data.</text>
</comment>
<feature type="region of interest" description="Disordered" evidence="1">
    <location>
        <begin position="262"/>
        <end position="289"/>
    </location>
</feature>
<dbReference type="Proteomes" id="UP000696573">
    <property type="component" value="Unassembled WGS sequence"/>
</dbReference>
<keyword evidence="2" id="KW-0812">Transmembrane</keyword>
<gene>
    <name evidence="3" type="ORF">CRHIZ90672A_00018709</name>
</gene>
<dbReference type="AlphaFoldDB" id="A0A9N9V9R2"/>
<sequence length="289" mass="31881">MFSPAHFYDNMFPPHDGPLGIFSATAGCLAVGSLLTAVVACLRSSYSNTRDWVFFHLLQWTFLILACFSPTIYPYDLARNATELGPLCLASKSSYTGFVASTVLLRFLSYYLVEDLNADAKTNSFEDLLRRNVSANMMFLVPHMIHSLGILTLPSEIGPSCNPGFLRTGLYVAWMLARAAAIKDNIETFRDVFSSGLATPGLSVIRYTILVIYICVAAQIPLELGAVVFDARALLVLSMISMQVAVAAMLLVCNLRTWRRGKAKSLSDEKPDEKPDEKSDELLQTEKSL</sequence>
<name>A0A9N9V9R2_9HYPO</name>
<dbReference type="OrthoDB" id="5126620at2759"/>
<feature type="compositionally biased region" description="Basic and acidic residues" evidence="1">
    <location>
        <begin position="265"/>
        <end position="281"/>
    </location>
</feature>
<feature type="transmembrane region" description="Helical" evidence="2">
    <location>
        <begin position="20"/>
        <end position="42"/>
    </location>
</feature>